<organism evidence="2">
    <name type="scientific">Alexandrium monilatum</name>
    <dbReference type="NCBI Taxonomy" id="311494"/>
    <lineage>
        <taxon>Eukaryota</taxon>
        <taxon>Sar</taxon>
        <taxon>Alveolata</taxon>
        <taxon>Dinophyceae</taxon>
        <taxon>Gonyaulacales</taxon>
        <taxon>Pyrocystaceae</taxon>
        <taxon>Alexandrium</taxon>
    </lineage>
</organism>
<gene>
    <name evidence="2" type="ORF">AMON00008_LOCUS47974</name>
</gene>
<name>A0A7S4SBU2_9DINO</name>
<dbReference type="AlphaFoldDB" id="A0A7S4SBU2"/>
<feature type="region of interest" description="Disordered" evidence="1">
    <location>
        <begin position="317"/>
        <end position="363"/>
    </location>
</feature>
<dbReference type="EMBL" id="HBNR01067838">
    <property type="protein sequence ID" value="CAE4640860.1"/>
    <property type="molecule type" value="Transcribed_RNA"/>
</dbReference>
<sequence>MQPCPTEQAWPLCRGAGDNGYCCNACGCYANGCNAGFFNPCGCGACPPPAGCGQALRRSYTADEWANWNSTPEGQNLYRWWADWIPTPEGQTWCANKRREARCVVNGMIQTWGLQALCEGEGVIDIGGDPGFVAAELLHSGIHVTVIDPAFGFAGKSDAWTTGYLQDPGHSQRVRSGAMPLRIVRAPFDQTFVSDPANQRLLEGASALVSLYPDEGTGFILEYSAARAMRTALIPCNECLQYFPPHEPTYEGFVKQLLLNDHHYLQQYGQNSPLRREQIWGTPYCQVLLSRTPALLQHSLLRSPCSALTDAEALELQRKRQQESQEVQQQQQQQQQQPSLSRQPQLEQPHQPQWMQPWPMPPT</sequence>
<evidence type="ECO:0000256" key="1">
    <source>
        <dbReference type="SAM" id="MobiDB-lite"/>
    </source>
</evidence>
<proteinExistence type="predicted"/>
<feature type="compositionally biased region" description="Low complexity" evidence="1">
    <location>
        <begin position="324"/>
        <end position="357"/>
    </location>
</feature>
<reference evidence="2" key="1">
    <citation type="submission" date="2021-01" db="EMBL/GenBank/DDBJ databases">
        <authorList>
            <person name="Corre E."/>
            <person name="Pelletier E."/>
            <person name="Niang G."/>
            <person name="Scheremetjew M."/>
            <person name="Finn R."/>
            <person name="Kale V."/>
            <person name="Holt S."/>
            <person name="Cochrane G."/>
            <person name="Meng A."/>
            <person name="Brown T."/>
            <person name="Cohen L."/>
        </authorList>
    </citation>
    <scope>NUCLEOTIDE SEQUENCE</scope>
    <source>
        <strain evidence="2">CCMP3105</strain>
    </source>
</reference>
<accession>A0A7S4SBU2</accession>
<protein>
    <submittedName>
        <fullName evidence="2">Uncharacterized protein</fullName>
    </submittedName>
</protein>
<evidence type="ECO:0000313" key="2">
    <source>
        <dbReference type="EMBL" id="CAE4640860.1"/>
    </source>
</evidence>